<dbReference type="PANTHER" id="PTHR22035">
    <property type="entry name" value="COILED-COIL DOMAIN-CONTAINING PROTEIN 7"/>
    <property type="match status" value="1"/>
</dbReference>
<name>A0ABB5UQX8_PIG</name>
<dbReference type="Proteomes" id="UP000008227">
    <property type="component" value="Chromosome 10"/>
</dbReference>
<reference evidence="2" key="3">
    <citation type="submission" date="2025-09" db="UniProtKB">
        <authorList>
            <consortium name="Ensembl"/>
        </authorList>
    </citation>
    <scope>IDENTIFICATION</scope>
</reference>
<dbReference type="PANTHER" id="PTHR22035:SF4">
    <property type="entry name" value="COILED-COIL DOMAIN-CONTAINING PROTEIN 7"/>
    <property type="match status" value="1"/>
</dbReference>
<protein>
    <recommendedName>
        <fullName evidence="4">Coiled-coil domain-containing protein 7</fullName>
    </recommendedName>
</protein>
<feature type="region of interest" description="Disordered" evidence="1">
    <location>
        <begin position="327"/>
        <end position="364"/>
    </location>
</feature>
<evidence type="ECO:0008006" key="4">
    <source>
        <dbReference type="Google" id="ProtNLM"/>
    </source>
</evidence>
<proteinExistence type="predicted"/>
<feature type="compositionally biased region" description="Polar residues" evidence="1">
    <location>
        <begin position="664"/>
        <end position="676"/>
    </location>
</feature>
<dbReference type="Pfam" id="PF15368">
    <property type="entry name" value="BioT2"/>
    <property type="match status" value="1"/>
</dbReference>
<organism evidence="2 3">
    <name type="scientific">Sus scrofa</name>
    <name type="common">Pig</name>
    <dbReference type="NCBI Taxonomy" id="9823"/>
    <lineage>
        <taxon>Eukaryota</taxon>
        <taxon>Metazoa</taxon>
        <taxon>Chordata</taxon>
        <taxon>Craniata</taxon>
        <taxon>Vertebrata</taxon>
        <taxon>Euteleostomi</taxon>
        <taxon>Mammalia</taxon>
        <taxon>Eutheria</taxon>
        <taxon>Laurasiatheria</taxon>
        <taxon>Artiodactyla</taxon>
        <taxon>Suina</taxon>
        <taxon>Suidae</taxon>
        <taxon>Sus</taxon>
    </lineage>
</organism>
<evidence type="ECO:0000313" key="2">
    <source>
        <dbReference type="Ensembl" id="ENSSSCP00000082189.1"/>
    </source>
</evidence>
<feature type="region of interest" description="Disordered" evidence="1">
    <location>
        <begin position="664"/>
        <end position="759"/>
    </location>
</feature>
<accession>A0ABB5UQX8</accession>
<evidence type="ECO:0000256" key="1">
    <source>
        <dbReference type="SAM" id="MobiDB-lite"/>
    </source>
</evidence>
<keyword evidence="3" id="KW-1185">Reference proteome</keyword>
<gene>
    <name evidence="2" type="primary">CCDC7</name>
</gene>
<evidence type="ECO:0000313" key="3">
    <source>
        <dbReference type="Proteomes" id="UP000008227"/>
    </source>
</evidence>
<dbReference type="Ensembl" id="ENSSSCT00000107802.1">
    <property type="protein sequence ID" value="ENSSSCP00000082189.1"/>
    <property type="gene ID" value="ENSSSCG00000032896.4"/>
</dbReference>
<feature type="compositionally biased region" description="Basic and acidic residues" evidence="1">
    <location>
        <begin position="700"/>
        <end position="738"/>
    </location>
</feature>
<reference evidence="2 3" key="1">
    <citation type="journal article" date="2020" name="Gigascience">
        <title>An improved pig reference genome sequence to enable pig genetics and genomics research.</title>
        <authorList>
            <person name="Warr A."/>
            <person name="Affara N."/>
            <person name="Aken B."/>
            <person name="Beiki H."/>
            <person name="Bickhart D.M."/>
            <person name="Billis K."/>
            <person name="Chow W."/>
            <person name="Eory L."/>
            <person name="Finlayson H.A."/>
            <person name="Flicek P."/>
            <person name="Giron C.G."/>
            <person name="Griffin D.K."/>
            <person name="Hall R."/>
            <person name="Hannum G."/>
            <person name="Hourlier T."/>
            <person name="Howe K."/>
            <person name="Hume D.A."/>
            <person name="Izuogu O."/>
            <person name="Kim K."/>
            <person name="Koren S."/>
            <person name="Liu H."/>
            <person name="Manchanda N."/>
            <person name="Martin F.J."/>
            <person name="Nonneman D.J."/>
            <person name="O'Connor R.E."/>
            <person name="Phillippy A.M."/>
            <person name="Rohrer G.A."/>
            <person name="Rosen B.D."/>
            <person name="Rund L.A."/>
            <person name="Sargent C.A."/>
            <person name="Schook L.B."/>
            <person name="Schroeder S.G."/>
            <person name="Schwartz A.S."/>
            <person name="Skinner B.M."/>
            <person name="Talbot R."/>
            <person name="Tseng E."/>
            <person name="Tuggle C.K."/>
            <person name="Watson M."/>
            <person name="Smith T.P.L."/>
            <person name="Archibald A.L."/>
        </authorList>
    </citation>
    <scope>NUCLEOTIDE SEQUENCE [LARGE SCALE GENOMIC DNA]</scope>
    <source>
        <strain evidence="2 3">Duroc</strain>
    </source>
</reference>
<reference evidence="2" key="2">
    <citation type="submission" date="2025-08" db="UniProtKB">
        <authorList>
            <consortium name="Ensembl"/>
        </authorList>
    </citation>
    <scope>IDENTIFICATION</scope>
</reference>
<dbReference type="GeneTree" id="ENSGT00390000009751"/>
<feature type="region of interest" description="Disordered" evidence="1">
    <location>
        <begin position="784"/>
        <end position="803"/>
    </location>
</feature>
<dbReference type="InterPro" id="IPR029272">
    <property type="entry name" value="CCDC7"/>
</dbReference>
<sequence length="1320" mass="150459">MKPVKHLLASNGKSANVPDLTYKKGLLNLPLSPKSKEKHSAKTVHDRLEPMVLRSPPTGESIVRYALPIPSSKTKEFIAEDELVRKITKHLKMIVSSLEETYGFNIQNEEKPVMKPEHEGLSLSVGDELNGFLVYCSQSAAQLEEAAKEEYNILESLFKWFQRQVNQMEEISKDQTFSETEFPASDKTVSLSIAQIVKQVRKLEELKNRLKEGHKYTFKDLLSKPKVIQIPPEVQTYETIQQKIEEFITTHSTEDSDVFATEPQTTTMSNLLNALLKIFENQENKLERAMNEQVLLETKYTQIQNDLQVLSEEKLMLENELQKLKNTEKTKATGEQTKKTVKTEKKKDKGKSEHSEEKKSAKKELNVKESMLQVQKVTHALEVENQVLREQLKQALQEAERAKQQFGYFLNQERVLLKSEGKRKTTEIGTGKTEAEDSKYIPLEKEIEKALVADSSGQKANDKIKHPQILKSQDESPFLKSSNEALTDEDISYILSSKTNDKSIAAILLSKEIQDSQSVETLLQGNETVTAPSILPPVTKRKPLGTDISKARILENLRSKVETQTYQEIREFQAHGKELDEDLMLEDKAMSKAKQMLKQRTSRVNRRNAFLITQPNDKLSMEDQLPKDIALILKSQSKIKNLKATRSSSLDSYDDVSDENLLLNHQDSVSETQVQVEKQRTLKRGRPSGSADVSGKNLMLKHEDSKSETEMQVEKKKSSGDERLITSEENLSLEHQKSMSETQMQVKKQREKRLTEDEVPDETHILEHQDLVSRSEIEVKKQISQEGEKLTTRDGAPGQSPVTEYQDSMSKLQMQEQKQILSRGRKHSTHTGVPGENLTLVNQDSVSKPQMQVEKRTTYRKERRHSYYGVPDTNLMLVNQDLVSKPQTQVKKQVASREERRNTFPLENERNDTVRVETLPPEKKALFSRNQSQTKKFGATRKNLDTPKAEDILDENLLPDDEVELSKSQSQTKTLRAVKMETLNIKNGAASGHPSRAQNLSAVNPSITDLIFQLGLDKVVEMDLEHLKDTVGRHILMTEMRIQPKSLPDTNTEPYPDVTGRRILKGEMKTQSKRPPETDIEHRTDNGRRAKISGKIKAHLKSQPDADIQLFPDAIGRGFMKDEFKIQPMSHPNKNKNISGTNVEGSRDKTIRGVQKGQFKTQSMNLPDPDTDRLPDTIGIGILKREMMTLSKRPPETDTEHRTDNGRRAKISGKIKAHLKSQPGVNLLENKDMSIQHQTDFFTKRIIPGINLFKNKNTLSHQEDFYMRHNAASKYKTKVINLSPFESKDKPHVFLAPLMTEHPKAHIEHLEFIKPSTFLH</sequence>